<feature type="compositionally biased region" description="Polar residues" evidence="1">
    <location>
        <begin position="958"/>
        <end position="970"/>
    </location>
</feature>
<feature type="compositionally biased region" description="Polar residues" evidence="1">
    <location>
        <begin position="843"/>
        <end position="856"/>
    </location>
</feature>
<feature type="compositionally biased region" description="Low complexity" evidence="1">
    <location>
        <begin position="934"/>
        <end position="948"/>
    </location>
</feature>
<dbReference type="Proteomes" id="UP001362999">
    <property type="component" value="Unassembled WGS sequence"/>
</dbReference>
<evidence type="ECO:0000313" key="2">
    <source>
        <dbReference type="EMBL" id="KAK7054256.1"/>
    </source>
</evidence>
<feature type="compositionally biased region" description="Polar residues" evidence="1">
    <location>
        <begin position="910"/>
        <end position="933"/>
    </location>
</feature>
<feature type="compositionally biased region" description="Low complexity" evidence="1">
    <location>
        <begin position="998"/>
        <end position="1007"/>
    </location>
</feature>
<evidence type="ECO:0000313" key="3">
    <source>
        <dbReference type="Proteomes" id="UP001362999"/>
    </source>
</evidence>
<accession>A0AAW0DPG4</accession>
<feature type="compositionally biased region" description="Polar residues" evidence="1">
    <location>
        <begin position="152"/>
        <end position="162"/>
    </location>
</feature>
<reference evidence="2 3" key="1">
    <citation type="journal article" date="2024" name="J Genomics">
        <title>Draft genome sequencing and assembly of Favolaschia claudopus CIRM-BRFM 2984 isolated from oak limbs.</title>
        <authorList>
            <person name="Navarro D."/>
            <person name="Drula E."/>
            <person name="Chaduli D."/>
            <person name="Cazenave R."/>
            <person name="Ahrendt S."/>
            <person name="Wang J."/>
            <person name="Lipzen A."/>
            <person name="Daum C."/>
            <person name="Barry K."/>
            <person name="Grigoriev I.V."/>
            <person name="Favel A."/>
            <person name="Rosso M.N."/>
            <person name="Martin F."/>
        </authorList>
    </citation>
    <scope>NUCLEOTIDE SEQUENCE [LARGE SCALE GENOMIC DNA]</scope>
    <source>
        <strain evidence="2 3">CIRM-BRFM 2984</strain>
    </source>
</reference>
<feature type="compositionally biased region" description="Gly residues" evidence="1">
    <location>
        <begin position="513"/>
        <end position="523"/>
    </location>
</feature>
<proteinExistence type="predicted"/>
<feature type="compositionally biased region" description="Low complexity" evidence="1">
    <location>
        <begin position="448"/>
        <end position="457"/>
    </location>
</feature>
<feature type="region of interest" description="Disordered" evidence="1">
    <location>
        <begin position="1"/>
        <end position="177"/>
    </location>
</feature>
<protein>
    <submittedName>
        <fullName evidence="2">Uncharacterized protein</fullName>
    </submittedName>
</protein>
<feature type="region of interest" description="Disordered" evidence="1">
    <location>
        <begin position="393"/>
        <end position="658"/>
    </location>
</feature>
<dbReference type="AlphaFoldDB" id="A0AAW0DPG4"/>
<gene>
    <name evidence="2" type="ORF">R3P38DRAFT_3579130</name>
</gene>
<feature type="compositionally biased region" description="Basic and acidic residues" evidence="1">
    <location>
        <begin position="548"/>
        <end position="559"/>
    </location>
</feature>
<organism evidence="2 3">
    <name type="scientific">Favolaschia claudopus</name>
    <dbReference type="NCBI Taxonomy" id="2862362"/>
    <lineage>
        <taxon>Eukaryota</taxon>
        <taxon>Fungi</taxon>
        <taxon>Dikarya</taxon>
        <taxon>Basidiomycota</taxon>
        <taxon>Agaricomycotina</taxon>
        <taxon>Agaricomycetes</taxon>
        <taxon>Agaricomycetidae</taxon>
        <taxon>Agaricales</taxon>
        <taxon>Marasmiineae</taxon>
        <taxon>Mycenaceae</taxon>
        <taxon>Favolaschia</taxon>
    </lineage>
</organism>
<feature type="compositionally biased region" description="Gly residues" evidence="1">
    <location>
        <begin position="476"/>
        <end position="505"/>
    </location>
</feature>
<feature type="compositionally biased region" description="Low complexity" evidence="1">
    <location>
        <begin position="572"/>
        <end position="581"/>
    </location>
</feature>
<keyword evidence="3" id="KW-1185">Reference proteome</keyword>
<dbReference type="EMBL" id="JAWWNJ010000006">
    <property type="protein sequence ID" value="KAK7054256.1"/>
    <property type="molecule type" value="Genomic_DNA"/>
</dbReference>
<evidence type="ECO:0000256" key="1">
    <source>
        <dbReference type="SAM" id="MobiDB-lite"/>
    </source>
</evidence>
<feature type="compositionally biased region" description="Basic and acidic residues" evidence="1">
    <location>
        <begin position="1031"/>
        <end position="1046"/>
    </location>
</feature>
<feature type="region of interest" description="Disordered" evidence="1">
    <location>
        <begin position="743"/>
        <end position="856"/>
    </location>
</feature>
<sequence>MGNHGSNDRQLVPSELSAQNLSIHLNSDTSPKLNAKATPFHPKPARSDTNTAQVGSPSRSLLEDEPYSSQNRNANTSHSSANSSFPIPESALPCTFDTSTDSNNRVQLSHFFPLPPSDTPGSRKSFGSAALSVGADNRSSSSRTPSVPLFVPNSQPSPNPRFSQSSFNQSSEQKSLQETLDALWAPPKHVPVRISAPNTPIIGGSGRGYEASDELLIDFSDSDVPVLNSFPTITSIDTSFELKNTSGGFPSASQSAEGFSLLDGIEMKIDHELHAESLTQMIVSHPELDFGPLESSSPKRPLAIDTRDLPESNTSLLADRSIQFTPITYADATNIATQYPELAGIVLTEPLTTPVQANITLDPEPEEPEAEGPSLPSMEFELPEIAAMDVKEPAPAAPAHTSEAPNWALVPASPEDYLPRPVSRRAQQQRDGAGSGQGGGERRRSGRRGSTGFSPGGYQQDQNEFDAQWGFSGNRSGSGGGGGGGDRRGSVGGGGNRRSSVGGGGGDRRGRGSRQGGGGGGGGYEEHDEYRHARNGPQRRGWSQEPSHGGERDAHDVPPHMRRGGGGDDSFSRGGDSSYRSDGGGREPLLGGGDEWSGTNRDAWGAPTPANVVAPPPARHEAPGPVAEDWSGTNRDAWGTPAEQKKDTRVPLPPPASVNRHEAFVRAVVEDDWNGTSRDAWAPAEQQQAVPPAPPAPAALAAVDDEWNAASRDAWGASHEQMQDVRPAPVVETGSSVILPASEDEWSGTSRDAWGALAQNNPTEHRSEPQVERKHESASYREEAAAAANEWTANHDPWTTSGGDENRTHRRQQSQKQEEVEKKLQAPSGFNRGTPSPFRDMMNDTQKSNRSVGNEGSFSVNVLDVRAPPPQASVAALAASRATGVSGPTDSNGLPAEFDYFSYSDAVDWTNPSPANRSQNSFSPSQQLAAPTNPTCDLPTPACTPPAAQQISAPVPRNTDSFDYSQQPSDRSVDNGTWGGAHSASSTENSYNNRGRESFSMSTSSESNANWGGVSQSDSGDGNGSFAPGRMKSDNYSSRERKRELSDTPWGHSDLDQDLSFGGGGGSGHRRSSYGGGRGGDEYGRGDHRERRRRDDNGRRSSGASNHYPDNGSPQNLNKYGGVGPLPSPYSGPPRATSYGHKNFQLPPVDHSY</sequence>
<feature type="region of interest" description="Disordered" evidence="1">
    <location>
        <begin position="876"/>
        <end position="1153"/>
    </location>
</feature>
<feature type="compositionally biased region" description="Polar residues" evidence="1">
    <location>
        <begin position="16"/>
        <end position="32"/>
    </location>
</feature>
<feature type="compositionally biased region" description="Polar residues" evidence="1">
    <location>
        <begin position="47"/>
        <end position="59"/>
    </location>
</feature>
<comment type="caution">
    <text evidence="2">The sequence shown here is derived from an EMBL/GenBank/DDBJ whole genome shotgun (WGS) entry which is preliminary data.</text>
</comment>
<feature type="compositionally biased region" description="Polar residues" evidence="1">
    <location>
        <begin position="96"/>
        <end position="107"/>
    </location>
</feature>
<feature type="compositionally biased region" description="Polar residues" evidence="1">
    <location>
        <begin position="1008"/>
        <end position="1020"/>
    </location>
</feature>
<feature type="compositionally biased region" description="Low complexity" evidence="1">
    <location>
        <begin position="71"/>
        <end position="84"/>
    </location>
</feature>
<feature type="compositionally biased region" description="Basic and acidic residues" evidence="1">
    <location>
        <begin position="763"/>
        <end position="784"/>
    </location>
</feature>
<feature type="compositionally biased region" description="Low complexity" evidence="1">
    <location>
        <begin position="163"/>
        <end position="174"/>
    </location>
</feature>
<feature type="compositionally biased region" description="Basic and acidic residues" evidence="1">
    <location>
        <begin position="1079"/>
        <end position="1099"/>
    </location>
</feature>
<feature type="compositionally biased region" description="Polar residues" evidence="1">
    <location>
        <begin position="983"/>
        <end position="993"/>
    </location>
</feature>
<name>A0AAW0DPG4_9AGAR</name>